<evidence type="ECO:0000313" key="3">
    <source>
        <dbReference type="Proteomes" id="UP000226357"/>
    </source>
</evidence>
<dbReference type="EMBL" id="NVBO01000292">
    <property type="protein sequence ID" value="PFR90995.1"/>
    <property type="molecule type" value="Genomic_DNA"/>
</dbReference>
<evidence type="ECO:0000313" key="2">
    <source>
        <dbReference type="EMBL" id="PFR90995.1"/>
    </source>
</evidence>
<gene>
    <name evidence="2" type="ORF">COK38_23185</name>
</gene>
<organism evidence="2 3">
    <name type="scientific">Bacillus cereus</name>
    <dbReference type="NCBI Taxonomy" id="1396"/>
    <lineage>
        <taxon>Bacteria</taxon>
        <taxon>Bacillati</taxon>
        <taxon>Bacillota</taxon>
        <taxon>Bacilli</taxon>
        <taxon>Bacillales</taxon>
        <taxon>Bacillaceae</taxon>
        <taxon>Bacillus</taxon>
        <taxon>Bacillus cereus group</taxon>
    </lineage>
</organism>
<name>A0AA44Q6Q4_BACCE</name>
<feature type="transmembrane region" description="Helical" evidence="1">
    <location>
        <begin position="75"/>
        <end position="96"/>
    </location>
</feature>
<proteinExistence type="predicted"/>
<dbReference type="Proteomes" id="UP000226357">
    <property type="component" value="Unassembled WGS sequence"/>
</dbReference>
<keyword evidence="1" id="KW-1133">Transmembrane helix</keyword>
<feature type="transmembrane region" description="Helical" evidence="1">
    <location>
        <begin position="102"/>
        <end position="123"/>
    </location>
</feature>
<sequence>MKKYILTNLSYTFLALTIFSTICMLFIIYKDIATPLSTAFIIGYAILLLGYFLYFIFTITKYMWKLDRSKVRKRLLKFVIIFLGFSVIKYLFNYFFQSSNLQISDFATTLGVSLSLAFWDVLFTKKQ</sequence>
<keyword evidence="1" id="KW-0472">Membrane</keyword>
<accession>A0AA44Q6Q4</accession>
<dbReference type="AlphaFoldDB" id="A0AA44Q6Q4"/>
<evidence type="ECO:0000256" key="1">
    <source>
        <dbReference type="SAM" id="Phobius"/>
    </source>
</evidence>
<comment type="caution">
    <text evidence="2">The sequence shown here is derived from an EMBL/GenBank/DDBJ whole genome shotgun (WGS) entry which is preliminary data.</text>
</comment>
<dbReference type="RefSeq" id="WP_098358737.1">
    <property type="nucleotide sequence ID" value="NZ_NTUG01000003.1"/>
</dbReference>
<reference evidence="2 3" key="1">
    <citation type="submission" date="2017-09" db="EMBL/GenBank/DDBJ databases">
        <title>Large-scale bioinformatics analysis of Bacillus genomes uncovers conserved roles of natural products in bacterial physiology.</title>
        <authorList>
            <consortium name="Agbiome Team Llc"/>
            <person name="Bleich R.M."/>
            <person name="Grubbs K.J."/>
            <person name="Santa Maria K.C."/>
            <person name="Allen S.E."/>
            <person name="Farag S."/>
            <person name="Shank E.A."/>
            <person name="Bowers A."/>
        </authorList>
    </citation>
    <scope>NUCLEOTIDE SEQUENCE [LARGE SCALE GENOMIC DNA]</scope>
    <source>
        <strain evidence="2 3">AFS067272</strain>
    </source>
</reference>
<keyword evidence="1" id="KW-0812">Transmembrane</keyword>
<feature type="transmembrane region" description="Helical" evidence="1">
    <location>
        <begin position="41"/>
        <end position="63"/>
    </location>
</feature>
<protein>
    <submittedName>
        <fullName evidence="2">Uncharacterized protein</fullName>
    </submittedName>
</protein>
<feature type="transmembrane region" description="Helical" evidence="1">
    <location>
        <begin position="9"/>
        <end position="29"/>
    </location>
</feature>